<dbReference type="PANTHER" id="PTHR46577">
    <property type="entry name" value="HTH-TYPE TRANSCRIPTIONAL REGULATORY PROTEIN GABR"/>
    <property type="match status" value="1"/>
</dbReference>
<keyword evidence="8" id="KW-1185">Reference proteome</keyword>
<dbReference type="Gene3D" id="1.10.10.10">
    <property type="entry name" value="Winged helix-like DNA-binding domain superfamily/Winged helix DNA-binding domain"/>
    <property type="match status" value="1"/>
</dbReference>
<protein>
    <submittedName>
        <fullName evidence="7">PLP-dependent aminotransferase family protein</fullName>
    </submittedName>
</protein>
<dbReference type="InterPro" id="IPR004839">
    <property type="entry name" value="Aminotransferase_I/II_large"/>
</dbReference>
<evidence type="ECO:0000256" key="2">
    <source>
        <dbReference type="ARBA" id="ARBA00022898"/>
    </source>
</evidence>
<evidence type="ECO:0000256" key="5">
    <source>
        <dbReference type="ARBA" id="ARBA00023163"/>
    </source>
</evidence>
<dbReference type="GO" id="GO:0008483">
    <property type="term" value="F:transaminase activity"/>
    <property type="evidence" value="ECO:0007669"/>
    <property type="project" value="UniProtKB-KW"/>
</dbReference>
<reference evidence="8" key="1">
    <citation type="submission" date="2023-07" db="EMBL/GenBank/DDBJ databases">
        <title>30 novel species of actinomycetes from the DSMZ collection.</title>
        <authorList>
            <person name="Nouioui I."/>
        </authorList>
    </citation>
    <scope>NUCLEOTIDE SEQUENCE [LARGE SCALE GENOMIC DNA]</scope>
    <source>
        <strain evidence="8">DSM 44743</strain>
    </source>
</reference>
<evidence type="ECO:0000259" key="6">
    <source>
        <dbReference type="PROSITE" id="PS50949"/>
    </source>
</evidence>
<dbReference type="PANTHER" id="PTHR46577:SF1">
    <property type="entry name" value="HTH-TYPE TRANSCRIPTIONAL REGULATORY PROTEIN GABR"/>
    <property type="match status" value="1"/>
</dbReference>
<comment type="similarity">
    <text evidence="1">In the C-terminal section; belongs to the class-I pyridoxal-phosphate-dependent aminotransferase family.</text>
</comment>
<evidence type="ECO:0000256" key="3">
    <source>
        <dbReference type="ARBA" id="ARBA00023015"/>
    </source>
</evidence>
<dbReference type="EMBL" id="JAVREP010000034">
    <property type="protein sequence ID" value="MDT0332061.1"/>
    <property type="molecule type" value="Genomic_DNA"/>
</dbReference>
<evidence type="ECO:0000256" key="1">
    <source>
        <dbReference type="ARBA" id="ARBA00005384"/>
    </source>
</evidence>
<organism evidence="7 8">
    <name type="scientific">Nocardiopsis lambiniae</name>
    <dbReference type="NCBI Taxonomy" id="3075539"/>
    <lineage>
        <taxon>Bacteria</taxon>
        <taxon>Bacillati</taxon>
        <taxon>Actinomycetota</taxon>
        <taxon>Actinomycetes</taxon>
        <taxon>Streptosporangiales</taxon>
        <taxon>Nocardiopsidaceae</taxon>
        <taxon>Nocardiopsis</taxon>
    </lineage>
</organism>
<dbReference type="CDD" id="cd07377">
    <property type="entry name" value="WHTH_GntR"/>
    <property type="match status" value="1"/>
</dbReference>
<evidence type="ECO:0000313" key="8">
    <source>
        <dbReference type="Proteomes" id="UP001183390"/>
    </source>
</evidence>
<dbReference type="PROSITE" id="PS50949">
    <property type="entry name" value="HTH_GNTR"/>
    <property type="match status" value="1"/>
</dbReference>
<keyword evidence="3" id="KW-0805">Transcription regulation</keyword>
<feature type="domain" description="HTH gntR-type" evidence="6">
    <location>
        <begin position="18"/>
        <end position="86"/>
    </location>
</feature>
<dbReference type="InterPro" id="IPR015421">
    <property type="entry name" value="PyrdxlP-dep_Trfase_major"/>
</dbReference>
<dbReference type="InterPro" id="IPR051446">
    <property type="entry name" value="HTH_trans_reg/aminotransferase"/>
</dbReference>
<proteinExistence type="inferred from homology"/>
<dbReference type="InterPro" id="IPR036390">
    <property type="entry name" value="WH_DNA-bd_sf"/>
</dbReference>
<dbReference type="SMART" id="SM00345">
    <property type="entry name" value="HTH_GNTR"/>
    <property type="match status" value="1"/>
</dbReference>
<dbReference type="RefSeq" id="WP_311514496.1">
    <property type="nucleotide sequence ID" value="NZ_JAVREP010000034.1"/>
</dbReference>
<keyword evidence="7" id="KW-0032">Aminotransferase</keyword>
<dbReference type="SUPFAM" id="SSF53383">
    <property type="entry name" value="PLP-dependent transferases"/>
    <property type="match status" value="1"/>
</dbReference>
<dbReference type="Proteomes" id="UP001183390">
    <property type="component" value="Unassembled WGS sequence"/>
</dbReference>
<dbReference type="SUPFAM" id="SSF46785">
    <property type="entry name" value="Winged helix' DNA-binding domain"/>
    <property type="match status" value="1"/>
</dbReference>
<name>A0ABU2MJS8_9ACTN</name>
<dbReference type="InterPro" id="IPR000524">
    <property type="entry name" value="Tscrpt_reg_HTH_GntR"/>
</dbReference>
<accession>A0ABU2MJS8</accession>
<keyword evidence="4" id="KW-0238">DNA-binding</keyword>
<keyword evidence="7" id="KW-0808">Transferase</keyword>
<gene>
    <name evidence="7" type="ORF">RM479_26935</name>
</gene>
<comment type="caution">
    <text evidence="7">The sequence shown here is derived from an EMBL/GenBank/DDBJ whole genome shotgun (WGS) entry which is preliminary data.</text>
</comment>
<dbReference type="Pfam" id="PF00155">
    <property type="entry name" value="Aminotran_1_2"/>
    <property type="match status" value="1"/>
</dbReference>
<dbReference type="InterPro" id="IPR015424">
    <property type="entry name" value="PyrdxlP-dep_Trfase"/>
</dbReference>
<keyword evidence="2" id="KW-0663">Pyridoxal phosphate</keyword>
<dbReference type="Pfam" id="PF00392">
    <property type="entry name" value="GntR"/>
    <property type="match status" value="1"/>
</dbReference>
<sequence length="465" mass="49508">MTRGSDFLQLDPSDIPRGGRTEWLVNALRSAIAGGVLPVGTRLPPTRAFAAELGLARGTVVEAYQRLTEQGLLTAARGAGTVVAARPVRSPAPVPSSGSWEPTVFDGDVIDLATGLPDLAAFPRAAWLRAERAVLSGTDTRSLGYAPPQGTPELRAELSAWLARSRGVRAAPERIVITAGVTGALSILARVLRNRGRTTIAREDPGADGNRAILDHWTDSTVPVRVDADGIDTAALAATGARVVLVTPAHQFPTGVVLSPERRRALVDWARERDGLVIEDDYDAEYRYDRSPVSALHGLDPSRVAYTSSLSKTLAPALRSGWLVPPAHLLEEVVEARWAVDLGSPSLPQLALAALLRDGTIARHLRTMRSRHRVRRDAAVAAVREHLPGCPVLGVAAGLHLLVLLPPDLDDREAAARAERVGVAVQPLSRHRTVPGPPGLVIAYAGQGPARLREAIARMGATIRL</sequence>
<dbReference type="Gene3D" id="3.40.640.10">
    <property type="entry name" value="Type I PLP-dependent aspartate aminotransferase-like (Major domain)"/>
    <property type="match status" value="1"/>
</dbReference>
<dbReference type="CDD" id="cd00609">
    <property type="entry name" value="AAT_like"/>
    <property type="match status" value="1"/>
</dbReference>
<evidence type="ECO:0000256" key="4">
    <source>
        <dbReference type="ARBA" id="ARBA00023125"/>
    </source>
</evidence>
<keyword evidence="5" id="KW-0804">Transcription</keyword>
<dbReference type="InterPro" id="IPR036388">
    <property type="entry name" value="WH-like_DNA-bd_sf"/>
</dbReference>
<evidence type="ECO:0000313" key="7">
    <source>
        <dbReference type="EMBL" id="MDT0332061.1"/>
    </source>
</evidence>